<dbReference type="PROSITE" id="PS50110">
    <property type="entry name" value="RESPONSE_REGULATORY"/>
    <property type="match status" value="1"/>
</dbReference>
<accession>A0A370D9J6</accession>
<dbReference type="SMART" id="SM00448">
    <property type="entry name" value="REC"/>
    <property type="match status" value="1"/>
</dbReference>
<dbReference type="InterPro" id="IPR050595">
    <property type="entry name" value="Bact_response_regulator"/>
</dbReference>
<sequence length="128" mass="14513">MTKNKSDYTVLSIDDSDILTALMKTLMEDEGYTFYSTESAAEAIKLINKHHFDIILMDIEMPGITGVELLKALNNKKLLQKTKVIMLTAKSDPDSISECIQLGAAGYILKPFQHDDIKTRVWKYLQEI</sequence>
<dbReference type="SUPFAM" id="SSF52172">
    <property type="entry name" value="CheY-like"/>
    <property type="match status" value="1"/>
</dbReference>
<dbReference type="AlphaFoldDB" id="A0A370D9J6"/>
<keyword evidence="5" id="KW-1185">Reference proteome</keyword>
<evidence type="ECO:0000313" key="4">
    <source>
        <dbReference type="EMBL" id="RDH81561.1"/>
    </source>
</evidence>
<dbReference type="PANTHER" id="PTHR44591:SF3">
    <property type="entry name" value="RESPONSE REGULATORY DOMAIN-CONTAINING PROTEIN"/>
    <property type="match status" value="1"/>
</dbReference>
<evidence type="ECO:0000256" key="2">
    <source>
        <dbReference type="PROSITE-ProRule" id="PRU00169"/>
    </source>
</evidence>
<dbReference type="Proteomes" id="UP000254266">
    <property type="component" value="Unassembled WGS sequence"/>
</dbReference>
<reference evidence="4 5" key="1">
    <citation type="journal article" date="2018" name="ISME J.">
        <title>Endosymbiont genomes yield clues of tubeworm success.</title>
        <authorList>
            <person name="Li Y."/>
            <person name="Liles M.R."/>
            <person name="Halanych K.M."/>
        </authorList>
    </citation>
    <scope>NUCLEOTIDE SEQUENCE [LARGE SCALE GENOMIC DNA]</scope>
    <source>
        <strain evidence="4">A1464</strain>
    </source>
</reference>
<feature type="domain" description="Response regulatory" evidence="3">
    <location>
        <begin position="9"/>
        <end position="125"/>
    </location>
</feature>
<dbReference type="PANTHER" id="PTHR44591">
    <property type="entry name" value="STRESS RESPONSE REGULATOR PROTEIN 1"/>
    <property type="match status" value="1"/>
</dbReference>
<proteinExistence type="predicted"/>
<dbReference type="CDD" id="cd00156">
    <property type="entry name" value="REC"/>
    <property type="match status" value="1"/>
</dbReference>
<evidence type="ECO:0000313" key="5">
    <source>
        <dbReference type="Proteomes" id="UP000254266"/>
    </source>
</evidence>
<organism evidence="4 5">
    <name type="scientific">endosymbiont of Galathealinum brachiosum</name>
    <dbReference type="NCBI Taxonomy" id="2200906"/>
    <lineage>
        <taxon>Bacteria</taxon>
        <taxon>Pseudomonadati</taxon>
        <taxon>Pseudomonadota</taxon>
        <taxon>Gammaproteobacteria</taxon>
        <taxon>sulfur-oxidizing symbionts</taxon>
    </lineage>
</organism>
<protein>
    <recommendedName>
        <fullName evidence="3">Response regulatory domain-containing protein</fullName>
    </recommendedName>
</protein>
<comment type="caution">
    <text evidence="4">The sequence shown here is derived from an EMBL/GenBank/DDBJ whole genome shotgun (WGS) entry which is preliminary data.</text>
</comment>
<dbReference type="Gene3D" id="3.40.50.2300">
    <property type="match status" value="1"/>
</dbReference>
<gene>
    <name evidence="4" type="ORF">DIZ80_15915</name>
</gene>
<dbReference type="GO" id="GO:0000160">
    <property type="term" value="P:phosphorelay signal transduction system"/>
    <property type="evidence" value="ECO:0007669"/>
    <property type="project" value="InterPro"/>
</dbReference>
<evidence type="ECO:0000259" key="3">
    <source>
        <dbReference type="PROSITE" id="PS50110"/>
    </source>
</evidence>
<keyword evidence="1 2" id="KW-0597">Phosphoprotein</keyword>
<evidence type="ECO:0000256" key="1">
    <source>
        <dbReference type="ARBA" id="ARBA00022553"/>
    </source>
</evidence>
<dbReference type="InterPro" id="IPR011006">
    <property type="entry name" value="CheY-like_superfamily"/>
</dbReference>
<dbReference type="EMBL" id="QFXC01000013">
    <property type="protein sequence ID" value="RDH81561.1"/>
    <property type="molecule type" value="Genomic_DNA"/>
</dbReference>
<dbReference type="InterPro" id="IPR001789">
    <property type="entry name" value="Sig_transdc_resp-reg_receiver"/>
</dbReference>
<feature type="modified residue" description="4-aspartylphosphate" evidence="2">
    <location>
        <position position="58"/>
    </location>
</feature>
<dbReference type="Pfam" id="PF00072">
    <property type="entry name" value="Response_reg"/>
    <property type="match status" value="1"/>
</dbReference>
<name>A0A370D9J6_9GAMM</name>